<evidence type="ECO:0000313" key="9">
    <source>
        <dbReference type="EMBL" id="MFC0410545.1"/>
    </source>
</evidence>
<dbReference type="PROSITE" id="PS50850">
    <property type="entry name" value="MFS"/>
    <property type="match status" value="1"/>
</dbReference>
<evidence type="ECO:0000256" key="4">
    <source>
        <dbReference type="ARBA" id="ARBA00022692"/>
    </source>
</evidence>
<feature type="transmembrane region" description="Helical" evidence="7">
    <location>
        <begin position="290"/>
        <end position="312"/>
    </location>
</feature>
<dbReference type="Pfam" id="PF07690">
    <property type="entry name" value="MFS_1"/>
    <property type="match status" value="2"/>
</dbReference>
<evidence type="ECO:0000256" key="5">
    <source>
        <dbReference type="ARBA" id="ARBA00022989"/>
    </source>
</evidence>
<feature type="transmembrane region" description="Helical" evidence="7">
    <location>
        <begin position="354"/>
        <end position="380"/>
    </location>
</feature>
<feature type="transmembrane region" description="Helical" evidence="7">
    <location>
        <begin position="40"/>
        <end position="65"/>
    </location>
</feature>
<sequence length="467" mass="49122">MSIDARRSLLVALLVAGTFFMENLDGTVIATALPQMAQSFGVAAVDLNIGMSAYLLTLAVLIPGSGWLADRYGARNVFTLAIAIFTLASALCALADGLWSFTAARVFQGIGGAMMVPVGRLAVLRNTEKKDLVRRIATITWPGLAAPVLGPPLGGFITTYADWRWIFILNLPLGLVALVMAWRLVPGGGTERRPFDAPGFLLTGLAAFSLMYGLELVGQGEGALGLGALLLLLSFGVGLVAVWHARRTERPMLDFSALRIQTFRVTLAGGSVTRAAISATPFLLPLLFQLGFGLDAFNAGLLVLAVFAGNILMKPVSMPILRGFGFRTVLLGSATVAACCYFACAFFTPATPVPVMVVVLFVSGLARSMVFTVLNTLAFAEVPPAQMSGANSLFSMLQQMAVGVGIALGAIVLRLGQMIHGHDQPMLSDFRLAFLFTALLTLAGLVDGFGLRRDAAAAVSGHRAGAA</sequence>
<feature type="domain" description="Major facilitator superfamily (MFS) profile" evidence="8">
    <location>
        <begin position="11"/>
        <end position="456"/>
    </location>
</feature>
<keyword evidence="10" id="KW-1185">Reference proteome</keyword>
<dbReference type="PANTHER" id="PTHR42718:SF46">
    <property type="entry name" value="BLR6921 PROTEIN"/>
    <property type="match status" value="1"/>
</dbReference>
<feature type="transmembrane region" description="Helical" evidence="7">
    <location>
        <begin position="163"/>
        <end position="185"/>
    </location>
</feature>
<evidence type="ECO:0000313" key="10">
    <source>
        <dbReference type="Proteomes" id="UP001589865"/>
    </source>
</evidence>
<feature type="transmembrane region" description="Helical" evidence="7">
    <location>
        <begin position="432"/>
        <end position="451"/>
    </location>
</feature>
<feature type="transmembrane region" description="Helical" evidence="7">
    <location>
        <begin position="392"/>
        <end position="412"/>
    </location>
</feature>
<gene>
    <name evidence="9" type="ORF">ACFFGY_20020</name>
</gene>
<dbReference type="SUPFAM" id="SSF103473">
    <property type="entry name" value="MFS general substrate transporter"/>
    <property type="match status" value="1"/>
</dbReference>
<dbReference type="RefSeq" id="WP_377046291.1">
    <property type="nucleotide sequence ID" value="NZ_JBHLUN010000015.1"/>
</dbReference>
<dbReference type="PANTHER" id="PTHR42718">
    <property type="entry name" value="MAJOR FACILITATOR SUPERFAMILY MULTIDRUG TRANSPORTER MFSC"/>
    <property type="match status" value="1"/>
</dbReference>
<dbReference type="Gene3D" id="1.20.1250.20">
    <property type="entry name" value="MFS general substrate transporter like domains"/>
    <property type="match status" value="1"/>
</dbReference>
<reference evidence="9 10" key="1">
    <citation type="submission" date="2024-09" db="EMBL/GenBank/DDBJ databases">
        <authorList>
            <person name="Sun Q."/>
            <person name="Mori K."/>
        </authorList>
    </citation>
    <scope>NUCLEOTIDE SEQUENCE [LARGE SCALE GENOMIC DNA]</scope>
    <source>
        <strain evidence="9 10">TBRC 5777</strain>
    </source>
</reference>
<organism evidence="9 10">
    <name type="scientific">Roseomonas elaeocarpi</name>
    <dbReference type="NCBI Taxonomy" id="907779"/>
    <lineage>
        <taxon>Bacteria</taxon>
        <taxon>Pseudomonadati</taxon>
        <taxon>Pseudomonadota</taxon>
        <taxon>Alphaproteobacteria</taxon>
        <taxon>Acetobacterales</taxon>
        <taxon>Roseomonadaceae</taxon>
        <taxon>Roseomonas</taxon>
    </lineage>
</organism>
<dbReference type="InterPro" id="IPR011701">
    <property type="entry name" value="MFS"/>
</dbReference>
<evidence type="ECO:0000256" key="3">
    <source>
        <dbReference type="ARBA" id="ARBA00022475"/>
    </source>
</evidence>
<accession>A0ABV6JYY4</accession>
<evidence type="ECO:0000256" key="2">
    <source>
        <dbReference type="ARBA" id="ARBA00022448"/>
    </source>
</evidence>
<evidence type="ECO:0000256" key="1">
    <source>
        <dbReference type="ARBA" id="ARBA00004651"/>
    </source>
</evidence>
<feature type="transmembrane region" description="Helical" evidence="7">
    <location>
        <begin position="197"/>
        <end position="214"/>
    </location>
</feature>
<proteinExistence type="predicted"/>
<evidence type="ECO:0000256" key="7">
    <source>
        <dbReference type="SAM" id="Phobius"/>
    </source>
</evidence>
<feature type="transmembrane region" description="Helical" evidence="7">
    <location>
        <begin position="265"/>
        <end position="284"/>
    </location>
</feature>
<feature type="transmembrane region" description="Helical" evidence="7">
    <location>
        <begin position="226"/>
        <end position="245"/>
    </location>
</feature>
<feature type="transmembrane region" description="Helical" evidence="7">
    <location>
        <begin position="136"/>
        <end position="157"/>
    </location>
</feature>
<evidence type="ECO:0000256" key="6">
    <source>
        <dbReference type="ARBA" id="ARBA00023136"/>
    </source>
</evidence>
<keyword evidence="4 7" id="KW-0812">Transmembrane</keyword>
<keyword evidence="5 7" id="KW-1133">Transmembrane helix</keyword>
<dbReference type="Proteomes" id="UP001589865">
    <property type="component" value="Unassembled WGS sequence"/>
</dbReference>
<name>A0ABV6JYY4_9PROT</name>
<keyword evidence="2" id="KW-0813">Transport</keyword>
<keyword evidence="6 7" id="KW-0472">Membrane</keyword>
<dbReference type="EMBL" id="JBHLUN010000015">
    <property type="protein sequence ID" value="MFC0410545.1"/>
    <property type="molecule type" value="Genomic_DNA"/>
</dbReference>
<dbReference type="InterPro" id="IPR020846">
    <property type="entry name" value="MFS_dom"/>
</dbReference>
<feature type="transmembrane region" description="Helical" evidence="7">
    <location>
        <begin position="106"/>
        <end position="124"/>
    </location>
</feature>
<feature type="transmembrane region" description="Helical" evidence="7">
    <location>
        <begin position="77"/>
        <end position="100"/>
    </location>
</feature>
<comment type="caution">
    <text evidence="9">The sequence shown here is derived from an EMBL/GenBank/DDBJ whole genome shotgun (WGS) entry which is preliminary data.</text>
</comment>
<feature type="transmembrane region" description="Helical" evidence="7">
    <location>
        <begin position="324"/>
        <end position="348"/>
    </location>
</feature>
<dbReference type="Gene3D" id="1.20.1720.10">
    <property type="entry name" value="Multidrug resistance protein D"/>
    <property type="match status" value="1"/>
</dbReference>
<evidence type="ECO:0000259" key="8">
    <source>
        <dbReference type="PROSITE" id="PS50850"/>
    </source>
</evidence>
<protein>
    <submittedName>
        <fullName evidence="9">MFS transporter</fullName>
    </submittedName>
</protein>
<keyword evidence="3" id="KW-1003">Cell membrane</keyword>
<dbReference type="InterPro" id="IPR036259">
    <property type="entry name" value="MFS_trans_sf"/>
</dbReference>
<comment type="subcellular location">
    <subcellularLocation>
        <location evidence="1">Cell membrane</location>
        <topology evidence="1">Multi-pass membrane protein</topology>
    </subcellularLocation>
</comment>